<dbReference type="PRINTS" id="PR01043">
    <property type="entry name" value="TRNASYNTHGLY"/>
</dbReference>
<evidence type="ECO:0000256" key="4">
    <source>
        <dbReference type="ARBA" id="ARBA00022598"/>
    </source>
</evidence>
<dbReference type="GO" id="GO:0006426">
    <property type="term" value="P:glycyl-tRNA aminoacylation"/>
    <property type="evidence" value="ECO:0007669"/>
    <property type="project" value="InterPro"/>
</dbReference>
<evidence type="ECO:0000256" key="8">
    <source>
        <dbReference type="ARBA" id="ARBA00023146"/>
    </source>
</evidence>
<evidence type="ECO:0000256" key="5">
    <source>
        <dbReference type="ARBA" id="ARBA00022741"/>
    </source>
</evidence>
<dbReference type="InterPro" id="IPR036621">
    <property type="entry name" value="Anticodon-bd_dom_sf"/>
</dbReference>
<keyword evidence="8" id="KW-0030">Aminoacyl-tRNA synthetase</keyword>
<evidence type="ECO:0000313" key="10">
    <source>
        <dbReference type="EMBL" id="KKR72448.1"/>
    </source>
</evidence>
<keyword evidence="4 10" id="KW-0436">Ligase</keyword>
<feature type="domain" description="Aminoacyl-transfer RNA synthetases class-II family profile" evidence="9">
    <location>
        <begin position="3"/>
        <end position="358"/>
    </location>
</feature>
<dbReference type="InterPro" id="IPR027031">
    <property type="entry name" value="Gly-tRNA_synthase/POLG2"/>
</dbReference>
<dbReference type="EC" id="6.1.1.14" evidence="2"/>
<dbReference type="SUPFAM" id="SSF52954">
    <property type="entry name" value="Class II aaRS ABD-related"/>
    <property type="match status" value="1"/>
</dbReference>
<dbReference type="GO" id="GO:0005737">
    <property type="term" value="C:cytoplasm"/>
    <property type="evidence" value="ECO:0007669"/>
    <property type="project" value="InterPro"/>
</dbReference>
<name>A0A0G0T5Z1_9BACT</name>
<dbReference type="FunFam" id="3.40.50.800:FF:000002">
    <property type="entry name" value="Glycine--tRNA ligase"/>
    <property type="match status" value="1"/>
</dbReference>
<dbReference type="EMBL" id="LBZM01000005">
    <property type="protein sequence ID" value="KKR72448.1"/>
    <property type="molecule type" value="Genomic_DNA"/>
</dbReference>
<dbReference type="GO" id="GO:0004081">
    <property type="term" value="F:bis(5'-nucleosyl)-tetraphosphatase (asymmetrical) activity"/>
    <property type="evidence" value="ECO:0007669"/>
    <property type="project" value="UniProtKB-ARBA"/>
</dbReference>
<dbReference type="GO" id="GO:0004820">
    <property type="term" value="F:glycine-tRNA ligase activity"/>
    <property type="evidence" value="ECO:0007669"/>
    <property type="project" value="UniProtKB-EC"/>
</dbReference>
<dbReference type="PANTHER" id="PTHR10745:SF8">
    <property type="entry name" value="DNA POLYMERASE SUBUNIT GAMMA-2, MITOCHONDRIAL"/>
    <property type="match status" value="1"/>
</dbReference>
<dbReference type="AlphaFoldDB" id="A0A0G0T5Z1"/>
<dbReference type="GO" id="GO:0005524">
    <property type="term" value="F:ATP binding"/>
    <property type="evidence" value="ECO:0007669"/>
    <property type="project" value="UniProtKB-KW"/>
</dbReference>
<evidence type="ECO:0000256" key="7">
    <source>
        <dbReference type="ARBA" id="ARBA00022917"/>
    </source>
</evidence>
<dbReference type="Gene3D" id="3.30.930.10">
    <property type="entry name" value="Bira Bifunctional Protein, Domain 2"/>
    <property type="match status" value="1"/>
</dbReference>
<evidence type="ECO:0000256" key="2">
    <source>
        <dbReference type="ARBA" id="ARBA00012829"/>
    </source>
</evidence>
<evidence type="ECO:0000256" key="1">
    <source>
        <dbReference type="ARBA" id="ARBA00008226"/>
    </source>
</evidence>
<keyword evidence="3" id="KW-0963">Cytoplasm</keyword>
<sequence length="482" mass="55929">MVDLFNNITSLAKRRGFVYPGSEIYGGLANTYDYGPLGVELLRNIKNLWWDHFVTKREDMLGLDTNILMNPKVWEASGHTASFTDAVVDCKECQNRKRADHLIEEYFEGQNKEIKVEGKTLDELDQIISENKIPCPVCGKFNWTKARKFNLLFETHIGIVSKDKSLAYLRGEIAQGMFVNFKNILDTMSPKLPFGLAQSGAAFRNEITPGKFTFRTLQFNLAEFEYFFNPKEDLPAGRQGWEKLFESWKEEMWKWSTDILHLKPENLRWRPHTDEERSHYSKRTEDIEYKYPFGFKELYGLAYRTDFDLKNHMEKSGVDLRYTDQQTGEKFIPHALEPTFGMDRTLLAILFDTYHEEPARNASQSDAGGEIDGKKRIVLKLPKHLAPYKAAVFPLVRNKEEITKKAREVFNLLKQSVSTVWDDRGNIGKRYFAQDEIGTPFCITIDYDTLQDNTVTVRDRDSMKQERVAIGTLKEYIQQHGS</sequence>
<keyword evidence="5" id="KW-0547">Nucleotide-binding</keyword>
<dbReference type="InterPro" id="IPR045864">
    <property type="entry name" value="aa-tRNA-synth_II/BPL/LPL"/>
</dbReference>
<dbReference type="GO" id="GO:0015966">
    <property type="term" value="P:diadenosine tetraphosphate biosynthetic process"/>
    <property type="evidence" value="ECO:0007669"/>
    <property type="project" value="UniProtKB-ARBA"/>
</dbReference>
<dbReference type="Gene3D" id="3.40.50.800">
    <property type="entry name" value="Anticodon-binding domain"/>
    <property type="match status" value="1"/>
</dbReference>
<dbReference type="Pfam" id="PF03129">
    <property type="entry name" value="HGTP_anticodon"/>
    <property type="match status" value="1"/>
</dbReference>
<evidence type="ECO:0000313" key="11">
    <source>
        <dbReference type="Proteomes" id="UP000034664"/>
    </source>
</evidence>
<dbReference type="PANTHER" id="PTHR10745">
    <property type="entry name" value="GLYCYL-TRNA SYNTHETASE/DNA POLYMERASE SUBUNIT GAMMA-2"/>
    <property type="match status" value="1"/>
</dbReference>
<dbReference type="Proteomes" id="UP000034664">
    <property type="component" value="Unassembled WGS sequence"/>
</dbReference>
<reference evidence="10 11" key="1">
    <citation type="journal article" date="2015" name="Nature">
        <title>rRNA introns, odd ribosomes, and small enigmatic genomes across a large radiation of phyla.</title>
        <authorList>
            <person name="Brown C.T."/>
            <person name="Hug L.A."/>
            <person name="Thomas B.C."/>
            <person name="Sharon I."/>
            <person name="Castelle C.J."/>
            <person name="Singh A."/>
            <person name="Wilkins M.J."/>
            <person name="Williams K.H."/>
            <person name="Banfield J.F."/>
        </authorList>
    </citation>
    <scope>NUCLEOTIDE SEQUENCE [LARGE SCALE GENOMIC DNA]</scope>
</reference>
<evidence type="ECO:0000256" key="3">
    <source>
        <dbReference type="ARBA" id="ARBA00022490"/>
    </source>
</evidence>
<keyword evidence="6" id="KW-0067">ATP-binding</keyword>
<dbReference type="CDD" id="cd00858">
    <property type="entry name" value="GlyRS_anticodon"/>
    <property type="match status" value="1"/>
</dbReference>
<dbReference type="InterPro" id="IPR006195">
    <property type="entry name" value="aa-tRNA-synth_II"/>
</dbReference>
<evidence type="ECO:0000256" key="6">
    <source>
        <dbReference type="ARBA" id="ARBA00022840"/>
    </source>
</evidence>
<keyword evidence="7" id="KW-0648">Protein biosynthesis</keyword>
<comment type="caution">
    <text evidence="10">The sequence shown here is derived from an EMBL/GenBank/DDBJ whole genome shotgun (WGS) entry which is preliminary data.</text>
</comment>
<dbReference type="InterPro" id="IPR002315">
    <property type="entry name" value="tRNA-synt_gly"/>
</dbReference>
<accession>A0A0G0T5Z1</accession>
<dbReference type="InterPro" id="IPR033731">
    <property type="entry name" value="GlyRS-like_core"/>
</dbReference>
<proteinExistence type="inferred from homology"/>
<protein>
    <recommendedName>
        <fullName evidence="2">glycine--tRNA ligase</fullName>
        <ecNumber evidence="2">6.1.1.14</ecNumber>
    </recommendedName>
</protein>
<evidence type="ECO:0000259" key="9">
    <source>
        <dbReference type="PROSITE" id="PS50862"/>
    </source>
</evidence>
<dbReference type="NCBIfam" id="NF003211">
    <property type="entry name" value="PRK04173.1"/>
    <property type="match status" value="1"/>
</dbReference>
<dbReference type="PROSITE" id="PS50862">
    <property type="entry name" value="AA_TRNA_LIGASE_II"/>
    <property type="match status" value="1"/>
</dbReference>
<dbReference type="SUPFAM" id="SSF55681">
    <property type="entry name" value="Class II aaRS and biotin synthetases"/>
    <property type="match status" value="1"/>
</dbReference>
<dbReference type="InterPro" id="IPR004154">
    <property type="entry name" value="Anticodon-bd"/>
</dbReference>
<gene>
    <name evidence="10" type="ORF">UU14_C0005G0016</name>
</gene>
<dbReference type="NCBIfam" id="TIGR00389">
    <property type="entry name" value="glyS_dimeric"/>
    <property type="match status" value="1"/>
</dbReference>
<dbReference type="CDD" id="cd00774">
    <property type="entry name" value="GlyRS-like_core"/>
    <property type="match status" value="1"/>
</dbReference>
<organism evidence="10 11">
    <name type="scientific">Candidatus Roizmanbacteria bacterium GW2011_GWB1_40_7</name>
    <dbReference type="NCBI Taxonomy" id="1618482"/>
    <lineage>
        <taxon>Bacteria</taxon>
        <taxon>Candidatus Roizmaniibacteriota</taxon>
    </lineage>
</organism>
<dbReference type="PATRIC" id="fig|1618482.3.peg.267"/>
<dbReference type="GO" id="GO:0070062">
    <property type="term" value="C:extracellular exosome"/>
    <property type="evidence" value="ECO:0007669"/>
    <property type="project" value="UniProtKB-ARBA"/>
</dbReference>
<comment type="similarity">
    <text evidence="1">Belongs to the class-II aminoacyl-tRNA synthetase family.</text>
</comment>
<dbReference type="GO" id="GO:1990742">
    <property type="term" value="C:microvesicle"/>
    <property type="evidence" value="ECO:0007669"/>
    <property type="project" value="UniProtKB-ARBA"/>
</dbReference>